<dbReference type="Proteomes" id="UP000566711">
    <property type="component" value="Unassembled WGS sequence"/>
</dbReference>
<comment type="caution">
    <text evidence="1">The sequence shown here is derived from an EMBL/GenBank/DDBJ whole genome shotgun (WGS) entry which is preliminary data.</text>
</comment>
<accession>A0A7W2I9E5</accession>
<proteinExistence type="predicted"/>
<protein>
    <submittedName>
        <fullName evidence="1">Uncharacterized protein</fullName>
    </submittedName>
</protein>
<dbReference type="AlphaFoldDB" id="A0A7W2I9E5"/>
<keyword evidence="2" id="KW-1185">Reference proteome</keyword>
<dbReference type="EMBL" id="JACEZS010000028">
    <property type="protein sequence ID" value="MBA5608283.1"/>
    <property type="molecule type" value="Genomic_DNA"/>
</dbReference>
<gene>
    <name evidence="1" type="ORF">H3H36_23315</name>
</gene>
<reference evidence="1 2" key="1">
    <citation type="submission" date="2020-07" db="EMBL/GenBank/DDBJ databases">
        <title>Novel species isolated from subtropical streams in China.</title>
        <authorList>
            <person name="Lu H."/>
        </authorList>
    </citation>
    <scope>NUCLEOTIDE SEQUENCE [LARGE SCALE GENOMIC DNA]</scope>
    <source>
        <strain evidence="1 2">FT3S</strain>
    </source>
</reference>
<organism evidence="1 2">
    <name type="scientific">Rugamonas fusca</name>
    <dbReference type="NCBI Taxonomy" id="2758568"/>
    <lineage>
        <taxon>Bacteria</taxon>
        <taxon>Pseudomonadati</taxon>
        <taxon>Pseudomonadota</taxon>
        <taxon>Betaproteobacteria</taxon>
        <taxon>Burkholderiales</taxon>
        <taxon>Oxalobacteraceae</taxon>
        <taxon>Telluria group</taxon>
        <taxon>Rugamonas</taxon>
    </lineage>
</organism>
<sequence>MNLIEEIMSSSPLLEMLAGAAQALVKQQSPIAASVLAALTSTSNADAWKNAGDALLEAAINADHIDDANTCYTEAQKCFARYVYLRRQRTGKKLA</sequence>
<evidence type="ECO:0000313" key="2">
    <source>
        <dbReference type="Proteomes" id="UP000566711"/>
    </source>
</evidence>
<name>A0A7W2I9E5_9BURK</name>
<evidence type="ECO:0000313" key="1">
    <source>
        <dbReference type="EMBL" id="MBA5608283.1"/>
    </source>
</evidence>
<dbReference type="RefSeq" id="WP_182220457.1">
    <property type="nucleotide sequence ID" value="NZ_JACEZS010000028.1"/>
</dbReference>